<keyword evidence="3" id="KW-1185">Reference proteome</keyword>
<evidence type="ECO:0000313" key="3">
    <source>
        <dbReference type="Proteomes" id="UP000318010"/>
    </source>
</evidence>
<evidence type="ECO:0000256" key="1">
    <source>
        <dbReference type="SAM" id="SignalP"/>
    </source>
</evidence>
<evidence type="ECO:0008006" key="4">
    <source>
        <dbReference type="Google" id="ProtNLM"/>
    </source>
</evidence>
<proteinExistence type="predicted"/>
<dbReference type="PROSITE" id="PS51257">
    <property type="entry name" value="PROKAR_LIPOPROTEIN"/>
    <property type="match status" value="1"/>
</dbReference>
<dbReference type="RefSeq" id="WP_146270710.1">
    <property type="nucleotide sequence ID" value="NZ_VOEI01000002.1"/>
</dbReference>
<dbReference type="OrthoDB" id="799762at2"/>
<feature type="chain" id="PRO_5021983909" description="Lipoprotein" evidence="1">
    <location>
        <begin position="20"/>
        <end position="131"/>
    </location>
</feature>
<comment type="caution">
    <text evidence="2">The sequence shown here is derived from an EMBL/GenBank/DDBJ whole genome shotgun (WGS) entry which is preliminary data.</text>
</comment>
<dbReference type="AlphaFoldDB" id="A0A563U7H1"/>
<feature type="signal peptide" evidence="1">
    <location>
        <begin position="1"/>
        <end position="19"/>
    </location>
</feature>
<keyword evidence="1" id="KW-0732">Signal</keyword>
<accession>A0A563U7H1</accession>
<dbReference type="EMBL" id="VOEI01000002">
    <property type="protein sequence ID" value="TWR27263.1"/>
    <property type="molecule type" value="Genomic_DNA"/>
</dbReference>
<reference evidence="2 3" key="1">
    <citation type="submission" date="2019-07" db="EMBL/GenBank/DDBJ databases">
        <authorList>
            <person name="Kim J."/>
        </authorList>
    </citation>
    <scope>NUCLEOTIDE SEQUENCE [LARGE SCALE GENOMIC DNA]</scope>
    <source>
        <strain evidence="2 3">MJ1a</strain>
    </source>
</reference>
<name>A0A563U7H1_9SPHI</name>
<organism evidence="2 3">
    <name type="scientific">Mucilaginibacter achroorhodeus</name>
    <dbReference type="NCBI Taxonomy" id="2599294"/>
    <lineage>
        <taxon>Bacteria</taxon>
        <taxon>Pseudomonadati</taxon>
        <taxon>Bacteroidota</taxon>
        <taxon>Sphingobacteriia</taxon>
        <taxon>Sphingobacteriales</taxon>
        <taxon>Sphingobacteriaceae</taxon>
        <taxon>Mucilaginibacter</taxon>
    </lineage>
</organism>
<dbReference type="Proteomes" id="UP000318010">
    <property type="component" value="Unassembled WGS sequence"/>
</dbReference>
<sequence>MKKLLYLFLLMIAASGCHKAIYDMNRGELKIAKKDTYQVEYITDIPAGAKAKMYYIGAKNVQYYEEEYIGKFDKTYTIKSGKAIKFTVDAKLPKTTPELSVRTMVKVDGEVVTDQTQSGTNVNFSFQFKLP</sequence>
<evidence type="ECO:0000313" key="2">
    <source>
        <dbReference type="EMBL" id="TWR27263.1"/>
    </source>
</evidence>
<gene>
    <name evidence="2" type="ORF">FPZ42_09580</name>
</gene>
<protein>
    <recommendedName>
        <fullName evidence="4">Lipoprotein</fullName>
    </recommendedName>
</protein>